<reference evidence="2 4" key="2">
    <citation type="journal article" date="2014" name="BMC Genomics">
        <title>An improved genome release (version Mt4.0) for the model legume Medicago truncatula.</title>
        <authorList>
            <person name="Tang H."/>
            <person name="Krishnakumar V."/>
            <person name="Bidwell S."/>
            <person name="Rosen B."/>
            <person name="Chan A."/>
            <person name="Zhou S."/>
            <person name="Gentzbittel L."/>
            <person name="Childs K.L."/>
            <person name="Yandell M."/>
            <person name="Gundlach H."/>
            <person name="Mayer K.F."/>
            <person name="Schwartz D.C."/>
            <person name="Town C.D."/>
        </authorList>
    </citation>
    <scope>GENOME REANNOTATION</scope>
    <source>
        <strain evidence="3 4">cv. Jemalong A17</strain>
    </source>
</reference>
<reference evidence="2 4" key="1">
    <citation type="journal article" date="2011" name="Nature">
        <title>The Medicago genome provides insight into the evolution of rhizobial symbioses.</title>
        <authorList>
            <person name="Young N.D."/>
            <person name="Debelle F."/>
            <person name="Oldroyd G.E."/>
            <person name="Geurts R."/>
            <person name="Cannon S.B."/>
            <person name="Udvardi M.K."/>
            <person name="Benedito V.A."/>
            <person name="Mayer K.F."/>
            <person name="Gouzy J."/>
            <person name="Schoof H."/>
            <person name="Van de Peer Y."/>
            <person name="Proost S."/>
            <person name="Cook D.R."/>
            <person name="Meyers B.C."/>
            <person name="Spannagl M."/>
            <person name="Cheung F."/>
            <person name="De Mita S."/>
            <person name="Krishnakumar V."/>
            <person name="Gundlach H."/>
            <person name="Zhou S."/>
            <person name="Mudge J."/>
            <person name="Bharti A.K."/>
            <person name="Murray J.D."/>
            <person name="Naoumkina M.A."/>
            <person name="Rosen B."/>
            <person name="Silverstein K.A."/>
            <person name="Tang H."/>
            <person name="Rombauts S."/>
            <person name="Zhao P.X."/>
            <person name="Zhou P."/>
            <person name="Barbe V."/>
            <person name="Bardou P."/>
            <person name="Bechner M."/>
            <person name="Bellec A."/>
            <person name="Berger A."/>
            <person name="Berges H."/>
            <person name="Bidwell S."/>
            <person name="Bisseling T."/>
            <person name="Choisne N."/>
            <person name="Couloux A."/>
            <person name="Denny R."/>
            <person name="Deshpande S."/>
            <person name="Dai X."/>
            <person name="Doyle J.J."/>
            <person name="Dudez A.M."/>
            <person name="Farmer A.D."/>
            <person name="Fouteau S."/>
            <person name="Franken C."/>
            <person name="Gibelin C."/>
            <person name="Gish J."/>
            <person name="Goldstein S."/>
            <person name="Gonzalez A.J."/>
            <person name="Green P.J."/>
            <person name="Hallab A."/>
            <person name="Hartog M."/>
            <person name="Hua A."/>
            <person name="Humphray S.J."/>
            <person name="Jeong D.H."/>
            <person name="Jing Y."/>
            <person name="Jocker A."/>
            <person name="Kenton S.M."/>
            <person name="Kim D.J."/>
            <person name="Klee K."/>
            <person name="Lai H."/>
            <person name="Lang C."/>
            <person name="Lin S."/>
            <person name="Macmil S.L."/>
            <person name="Magdelenat G."/>
            <person name="Matthews L."/>
            <person name="McCorrison J."/>
            <person name="Monaghan E.L."/>
            <person name="Mun J.H."/>
            <person name="Najar F.Z."/>
            <person name="Nicholson C."/>
            <person name="Noirot C."/>
            <person name="O'Bleness M."/>
            <person name="Paule C.R."/>
            <person name="Poulain J."/>
            <person name="Prion F."/>
            <person name="Qin B."/>
            <person name="Qu C."/>
            <person name="Retzel E.F."/>
            <person name="Riddle C."/>
            <person name="Sallet E."/>
            <person name="Samain S."/>
            <person name="Samson N."/>
            <person name="Sanders I."/>
            <person name="Saurat O."/>
            <person name="Scarpelli C."/>
            <person name="Schiex T."/>
            <person name="Segurens B."/>
            <person name="Severin A.J."/>
            <person name="Sherrier D.J."/>
            <person name="Shi R."/>
            <person name="Sims S."/>
            <person name="Singer S.R."/>
            <person name="Sinharoy S."/>
            <person name="Sterck L."/>
            <person name="Viollet A."/>
            <person name="Wang B.B."/>
            <person name="Wang K."/>
            <person name="Wang M."/>
            <person name="Wang X."/>
            <person name="Warfsmann J."/>
            <person name="Weissenbach J."/>
            <person name="White D.D."/>
            <person name="White J.D."/>
            <person name="Wiley G.B."/>
            <person name="Wincker P."/>
            <person name="Xing Y."/>
            <person name="Yang L."/>
            <person name="Yao Z."/>
            <person name="Ying F."/>
            <person name="Zhai J."/>
            <person name="Zhou L."/>
            <person name="Zuber A."/>
            <person name="Denarie J."/>
            <person name="Dixon R.A."/>
            <person name="May G.D."/>
            <person name="Schwartz D.C."/>
            <person name="Rogers J."/>
            <person name="Quetier F."/>
            <person name="Town C.D."/>
            <person name="Roe B.A."/>
        </authorList>
    </citation>
    <scope>NUCLEOTIDE SEQUENCE [LARGE SCALE GENOMIC DNA]</scope>
    <source>
        <strain evidence="2">A17</strain>
        <strain evidence="3 4">cv. Jemalong A17</strain>
    </source>
</reference>
<proteinExistence type="predicted"/>
<evidence type="ECO:0000313" key="3">
    <source>
        <dbReference type="EnsemblPlants" id="AET04737"/>
    </source>
</evidence>
<evidence type="ECO:0000256" key="1">
    <source>
        <dbReference type="SAM" id="MobiDB-lite"/>
    </source>
</evidence>
<dbReference type="EMBL" id="CM001224">
    <property type="protein sequence ID" value="AET04737.1"/>
    <property type="molecule type" value="Genomic_DNA"/>
</dbReference>
<organism evidence="2 4">
    <name type="scientific">Medicago truncatula</name>
    <name type="common">Barrel medic</name>
    <name type="synonym">Medicago tribuloides</name>
    <dbReference type="NCBI Taxonomy" id="3880"/>
    <lineage>
        <taxon>Eukaryota</taxon>
        <taxon>Viridiplantae</taxon>
        <taxon>Streptophyta</taxon>
        <taxon>Embryophyta</taxon>
        <taxon>Tracheophyta</taxon>
        <taxon>Spermatophyta</taxon>
        <taxon>Magnoliopsida</taxon>
        <taxon>eudicotyledons</taxon>
        <taxon>Gunneridae</taxon>
        <taxon>Pentapetalae</taxon>
        <taxon>rosids</taxon>
        <taxon>fabids</taxon>
        <taxon>Fabales</taxon>
        <taxon>Fabaceae</taxon>
        <taxon>Papilionoideae</taxon>
        <taxon>50 kb inversion clade</taxon>
        <taxon>NPAAA clade</taxon>
        <taxon>Hologalegina</taxon>
        <taxon>IRL clade</taxon>
        <taxon>Trifolieae</taxon>
        <taxon>Medicago</taxon>
    </lineage>
</organism>
<feature type="region of interest" description="Disordered" evidence="1">
    <location>
        <begin position="22"/>
        <end position="46"/>
    </location>
</feature>
<keyword evidence="4" id="KW-1185">Reference proteome</keyword>
<dbReference type="PaxDb" id="3880-AET04737"/>
<protein>
    <submittedName>
        <fullName evidence="2 3">Uncharacterized protein</fullName>
    </submittedName>
</protein>
<sequence length="58" mass="6607">MVLLNLHQQDEDHEAPLACKQTSRSYQTFRRPNSDLKRKPMTGRMPGLGLQIKLAGQT</sequence>
<reference evidence="3" key="3">
    <citation type="submission" date="2015-04" db="UniProtKB">
        <authorList>
            <consortium name="EnsemblPlants"/>
        </authorList>
    </citation>
    <scope>IDENTIFICATION</scope>
    <source>
        <strain evidence="3">cv. Jemalong A17</strain>
    </source>
</reference>
<accession>G7LE15</accession>
<gene>
    <name evidence="2" type="ordered locus">MTR_8g093590</name>
</gene>
<dbReference type="EnsemblPlants" id="AET04737">
    <property type="protein sequence ID" value="AET04737"/>
    <property type="gene ID" value="MTR_8g093590"/>
</dbReference>
<dbReference type="HOGENOM" id="CLU_2982136_0_0_1"/>
<evidence type="ECO:0000313" key="2">
    <source>
        <dbReference type="EMBL" id="AET04737.1"/>
    </source>
</evidence>
<dbReference type="AlphaFoldDB" id="G7LE15"/>
<evidence type="ECO:0000313" key="4">
    <source>
        <dbReference type="Proteomes" id="UP000002051"/>
    </source>
</evidence>
<dbReference type="Proteomes" id="UP000002051">
    <property type="component" value="Chromosome 8"/>
</dbReference>
<name>G7LE15_MEDTR</name>
<feature type="compositionally biased region" description="Polar residues" evidence="1">
    <location>
        <begin position="22"/>
        <end position="31"/>
    </location>
</feature>